<comment type="caution">
    <text evidence="1">The sequence shown here is derived from an EMBL/GenBank/DDBJ whole genome shotgun (WGS) entry which is preliminary data.</text>
</comment>
<gene>
    <name evidence="1" type="ORF">EVAR_20603_1</name>
</gene>
<dbReference type="EMBL" id="BGZK01000217">
    <property type="protein sequence ID" value="GBP29240.1"/>
    <property type="molecule type" value="Genomic_DNA"/>
</dbReference>
<proteinExistence type="predicted"/>
<dbReference type="AlphaFoldDB" id="A0A4C1USN5"/>
<name>A0A4C1USN5_EUMVA</name>
<accession>A0A4C1USN5</accession>
<reference evidence="1 2" key="1">
    <citation type="journal article" date="2019" name="Commun. Biol.">
        <title>The bagworm genome reveals a unique fibroin gene that provides high tensile strength.</title>
        <authorList>
            <person name="Kono N."/>
            <person name="Nakamura H."/>
            <person name="Ohtoshi R."/>
            <person name="Tomita M."/>
            <person name="Numata K."/>
            <person name="Arakawa K."/>
        </authorList>
    </citation>
    <scope>NUCLEOTIDE SEQUENCE [LARGE SCALE GENOMIC DNA]</scope>
</reference>
<protein>
    <submittedName>
        <fullName evidence="1">Uncharacterized protein</fullName>
    </submittedName>
</protein>
<evidence type="ECO:0000313" key="2">
    <source>
        <dbReference type="Proteomes" id="UP000299102"/>
    </source>
</evidence>
<evidence type="ECO:0000313" key="1">
    <source>
        <dbReference type="EMBL" id="GBP29240.1"/>
    </source>
</evidence>
<sequence>MSRERAPIVGNGRSRTADRVVSLDAKHRHGQTSTRSHLYPRRRVATANDCRLPSVVKAAAGLDPHSWNQIVKRERQPFARLASDEDINRLEVARVKSPPRVKLPGIANETVHNLLVDEAVVHNDSVCLNNLSLRRIGIIKFILKIDVSCRFVVIVRVCRGGGGGGGGSAVWARACGSVGSVKGPFDVCRRLNAPPAPLPAASPPSPGPVASRH</sequence>
<dbReference type="Proteomes" id="UP000299102">
    <property type="component" value="Unassembled WGS sequence"/>
</dbReference>
<keyword evidence="2" id="KW-1185">Reference proteome</keyword>
<organism evidence="1 2">
    <name type="scientific">Eumeta variegata</name>
    <name type="common">Bagworm moth</name>
    <name type="synonym">Eumeta japonica</name>
    <dbReference type="NCBI Taxonomy" id="151549"/>
    <lineage>
        <taxon>Eukaryota</taxon>
        <taxon>Metazoa</taxon>
        <taxon>Ecdysozoa</taxon>
        <taxon>Arthropoda</taxon>
        <taxon>Hexapoda</taxon>
        <taxon>Insecta</taxon>
        <taxon>Pterygota</taxon>
        <taxon>Neoptera</taxon>
        <taxon>Endopterygota</taxon>
        <taxon>Lepidoptera</taxon>
        <taxon>Glossata</taxon>
        <taxon>Ditrysia</taxon>
        <taxon>Tineoidea</taxon>
        <taxon>Psychidae</taxon>
        <taxon>Oiketicinae</taxon>
        <taxon>Eumeta</taxon>
    </lineage>
</organism>